<name>A0A553PTK3_TIGCA</name>
<keyword evidence="2" id="KW-1185">Reference proteome</keyword>
<organism evidence="1 2">
    <name type="scientific">Tigriopus californicus</name>
    <name type="common">Marine copepod</name>
    <dbReference type="NCBI Taxonomy" id="6832"/>
    <lineage>
        <taxon>Eukaryota</taxon>
        <taxon>Metazoa</taxon>
        <taxon>Ecdysozoa</taxon>
        <taxon>Arthropoda</taxon>
        <taxon>Crustacea</taxon>
        <taxon>Multicrustacea</taxon>
        <taxon>Hexanauplia</taxon>
        <taxon>Copepoda</taxon>
        <taxon>Harpacticoida</taxon>
        <taxon>Harpacticidae</taxon>
        <taxon>Tigriopus</taxon>
    </lineage>
</organism>
<accession>A0A553PTK3</accession>
<comment type="caution">
    <text evidence="1">The sequence shown here is derived from an EMBL/GenBank/DDBJ whole genome shotgun (WGS) entry which is preliminary data.</text>
</comment>
<reference evidence="1 2" key="1">
    <citation type="journal article" date="2018" name="Nat. Ecol. Evol.">
        <title>Genomic signatures of mitonuclear coevolution across populations of Tigriopus californicus.</title>
        <authorList>
            <person name="Barreto F.S."/>
            <person name="Watson E.T."/>
            <person name="Lima T.G."/>
            <person name="Willett C.S."/>
            <person name="Edmands S."/>
            <person name="Li W."/>
            <person name="Burton R.S."/>
        </authorList>
    </citation>
    <scope>NUCLEOTIDE SEQUENCE [LARGE SCALE GENOMIC DNA]</scope>
    <source>
        <strain evidence="1 2">San Diego</strain>
    </source>
</reference>
<dbReference type="Proteomes" id="UP000318571">
    <property type="component" value="Chromosome 12"/>
</dbReference>
<evidence type="ECO:0000313" key="2">
    <source>
        <dbReference type="Proteomes" id="UP000318571"/>
    </source>
</evidence>
<sequence>MSLKNQELLAQFNSIVNEMKQSFQDSSKEQTEAIIRCQADMLSKLGDTLAAKLTPPQPPLMSPSLTLPVTQPMSNGGMEPGQVGSPIFPVPCGTSLPPSSDLLAHSHPLGHFVGDASSGLTAHAPEETRTLLGIPPSSDSASLSELLVLRSRAALAYSDIRRALQFDQQQLHVVQTKDFDYIKAFKGNPQLHEATVKRIDVVDRHLARLQASANRERKKFDEPSLNKPSGFQFQPDLVVCIQPLGVPNLV</sequence>
<dbReference type="EMBL" id="VCGU01000001">
    <property type="protein sequence ID" value="TRY81020.1"/>
    <property type="molecule type" value="Genomic_DNA"/>
</dbReference>
<proteinExistence type="predicted"/>
<gene>
    <name evidence="1" type="ORF">TCAL_15525</name>
</gene>
<evidence type="ECO:0000313" key="1">
    <source>
        <dbReference type="EMBL" id="TRY81020.1"/>
    </source>
</evidence>
<protein>
    <submittedName>
        <fullName evidence="1">Uncharacterized protein</fullName>
    </submittedName>
</protein>
<dbReference type="AlphaFoldDB" id="A0A553PTK3"/>